<dbReference type="EMBL" id="CP137314">
    <property type="protein sequence ID" value="WQF89307.1"/>
    <property type="molecule type" value="Genomic_DNA"/>
</dbReference>
<dbReference type="RefSeq" id="XP_062786528.1">
    <property type="nucleotide sequence ID" value="XM_062930477.1"/>
</dbReference>
<dbReference type="InterPro" id="IPR011333">
    <property type="entry name" value="SKP1/BTB/POZ_sf"/>
</dbReference>
<feature type="domain" description="BTB" evidence="2">
    <location>
        <begin position="41"/>
        <end position="125"/>
    </location>
</feature>
<dbReference type="SUPFAM" id="SSF54695">
    <property type="entry name" value="POZ domain"/>
    <property type="match status" value="1"/>
</dbReference>
<evidence type="ECO:0000259" key="2">
    <source>
        <dbReference type="PROSITE" id="PS50097"/>
    </source>
</evidence>
<dbReference type="PROSITE" id="PS50097">
    <property type="entry name" value="BTB"/>
    <property type="match status" value="1"/>
</dbReference>
<dbReference type="Gene3D" id="3.30.710.10">
    <property type="entry name" value="Potassium Channel Kv1.1, Chain A"/>
    <property type="match status" value="1"/>
</dbReference>
<dbReference type="Pfam" id="PF00651">
    <property type="entry name" value="BTB"/>
    <property type="match status" value="1"/>
</dbReference>
<organism evidence="3 4">
    <name type="scientific">Colletotrichum destructivum</name>
    <dbReference type="NCBI Taxonomy" id="34406"/>
    <lineage>
        <taxon>Eukaryota</taxon>
        <taxon>Fungi</taxon>
        <taxon>Dikarya</taxon>
        <taxon>Ascomycota</taxon>
        <taxon>Pezizomycotina</taxon>
        <taxon>Sordariomycetes</taxon>
        <taxon>Hypocreomycetidae</taxon>
        <taxon>Glomerellales</taxon>
        <taxon>Glomerellaceae</taxon>
        <taxon>Colletotrichum</taxon>
        <taxon>Colletotrichum destructivum species complex</taxon>
    </lineage>
</organism>
<dbReference type="AlphaFoldDB" id="A0AAX4J1J7"/>
<name>A0AAX4J1J7_9PEZI</name>
<evidence type="ECO:0000313" key="4">
    <source>
        <dbReference type="Proteomes" id="UP001322277"/>
    </source>
</evidence>
<reference evidence="4" key="1">
    <citation type="journal article" date="2023" name="bioRxiv">
        <title>Complete genome of the Medicago anthracnose fungus, Colletotrichum destructivum, reveals a mini-chromosome-like region within a core chromosome.</title>
        <authorList>
            <person name="Lapalu N."/>
            <person name="Simon A."/>
            <person name="Lu A."/>
            <person name="Plaumann P.-L."/>
            <person name="Amselem J."/>
            <person name="Pigne S."/>
            <person name="Auger A."/>
            <person name="Koch C."/>
            <person name="Dallery J.-F."/>
            <person name="O'Connell R.J."/>
        </authorList>
    </citation>
    <scope>NUCLEOTIDE SEQUENCE [LARGE SCALE GENOMIC DNA]</scope>
    <source>
        <strain evidence="4">CBS 520.97</strain>
    </source>
</reference>
<evidence type="ECO:0000256" key="1">
    <source>
        <dbReference type="SAM" id="MobiDB-lite"/>
    </source>
</evidence>
<keyword evidence="4" id="KW-1185">Reference proteome</keyword>
<dbReference type="SMART" id="SM00225">
    <property type="entry name" value="BTB"/>
    <property type="match status" value="1"/>
</dbReference>
<sequence length="363" mass="40576">MLPPSSRASSVDSDHQDAMDDVRTAPVFKALFPSFMSENVSDMKITCGGGAYSVHKVVLCGQSPFFDKALAGSFQQRANEALIKTSSNSFSKGAATATVDLPEDDPDILERFLEYLYTGNYDDKVLPKLSTPANIALMNHEEIMEELSHPPGVVLPVRPLKGPRDSEPKPGGRGTKLSGSAFDSDDDSDDSDYQEGDHGRKPPGPEDCFETENEEEYDKLCVEIEQDCVAIQAVVDEDQVTDRNAFIRHQAVVRNDLFLHLRVYVMADKFAVPALKLLARNRFYRAAELAWEVAEEFHAVVDELYTNTPETDVDMRGIVCRLVGNNVFDDRVMERLEPVMRKHGDFAVGVLKHSIAERRERWC</sequence>
<gene>
    <name evidence="3" type="ORF">CDEST_14321</name>
</gene>
<dbReference type="CDD" id="cd18186">
    <property type="entry name" value="BTB_POZ_ZBTB_KLHL-like"/>
    <property type="match status" value="1"/>
</dbReference>
<feature type="compositionally biased region" description="Acidic residues" evidence="1">
    <location>
        <begin position="183"/>
        <end position="194"/>
    </location>
</feature>
<dbReference type="Proteomes" id="UP001322277">
    <property type="component" value="Chromosome 10"/>
</dbReference>
<protein>
    <submittedName>
        <fullName evidence="3">BTB/POZ domain-containing protein</fullName>
    </submittedName>
</protein>
<feature type="region of interest" description="Disordered" evidence="1">
    <location>
        <begin position="149"/>
        <end position="212"/>
    </location>
</feature>
<dbReference type="InterPro" id="IPR000210">
    <property type="entry name" value="BTB/POZ_dom"/>
</dbReference>
<proteinExistence type="predicted"/>
<evidence type="ECO:0000313" key="3">
    <source>
        <dbReference type="EMBL" id="WQF89307.1"/>
    </source>
</evidence>
<accession>A0AAX4J1J7</accession>
<dbReference type="GeneID" id="87950821"/>
<dbReference type="PANTHER" id="PTHR47843:SF5">
    <property type="entry name" value="BTB_POZ DOMAIN PROTEIN"/>
    <property type="match status" value="1"/>
</dbReference>
<dbReference type="PANTHER" id="PTHR47843">
    <property type="entry name" value="BTB DOMAIN-CONTAINING PROTEIN-RELATED"/>
    <property type="match status" value="1"/>
</dbReference>
<dbReference type="KEGG" id="cdet:87950821"/>
<feature type="compositionally biased region" description="Basic and acidic residues" evidence="1">
    <location>
        <begin position="195"/>
        <end position="204"/>
    </location>
</feature>